<evidence type="ECO:0000256" key="3">
    <source>
        <dbReference type="ARBA" id="ARBA00023163"/>
    </source>
</evidence>
<feature type="transmembrane region" description="Helical" evidence="4">
    <location>
        <begin position="6"/>
        <end position="28"/>
    </location>
</feature>
<dbReference type="PANTHER" id="PTHR43280">
    <property type="entry name" value="ARAC-FAMILY TRANSCRIPTIONAL REGULATOR"/>
    <property type="match status" value="1"/>
</dbReference>
<feature type="transmembrane region" description="Helical" evidence="4">
    <location>
        <begin position="113"/>
        <end position="138"/>
    </location>
</feature>
<keyword evidence="2" id="KW-0238">DNA-binding</keyword>
<dbReference type="PROSITE" id="PS01124">
    <property type="entry name" value="HTH_ARAC_FAMILY_2"/>
    <property type="match status" value="1"/>
</dbReference>
<dbReference type="InterPro" id="IPR018062">
    <property type="entry name" value="HTH_AraC-typ_CS"/>
</dbReference>
<proteinExistence type="predicted"/>
<organism evidence="6 7">
    <name type="scientific">Hymenobacter citatus</name>
    <dbReference type="NCBI Taxonomy" id="2763506"/>
    <lineage>
        <taxon>Bacteria</taxon>
        <taxon>Pseudomonadati</taxon>
        <taxon>Bacteroidota</taxon>
        <taxon>Cytophagia</taxon>
        <taxon>Cytophagales</taxon>
        <taxon>Hymenobacteraceae</taxon>
        <taxon>Hymenobacter</taxon>
    </lineage>
</organism>
<name>A0ABR7MGU9_9BACT</name>
<evidence type="ECO:0000313" key="6">
    <source>
        <dbReference type="EMBL" id="MBC6609970.1"/>
    </source>
</evidence>
<feature type="transmembrane region" description="Helical" evidence="4">
    <location>
        <begin position="158"/>
        <end position="178"/>
    </location>
</feature>
<accession>A0ABR7MGU9</accession>
<keyword evidence="4" id="KW-0472">Membrane</keyword>
<dbReference type="PANTHER" id="PTHR43280:SF29">
    <property type="entry name" value="ARAC-FAMILY TRANSCRIPTIONAL REGULATOR"/>
    <property type="match status" value="1"/>
</dbReference>
<feature type="transmembrane region" description="Helical" evidence="4">
    <location>
        <begin position="206"/>
        <end position="233"/>
    </location>
</feature>
<evidence type="ECO:0000313" key="7">
    <source>
        <dbReference type="Proteomes" id="UP000622017"/>
    </source>
</evidence>
<dbReference type="Gene3D" id="1.10.10.60">
    <property type="entry name" value="Homeodomain-like"/>
    <property type="match status" value="2"/>
</dbReference>
<comment type="caution">
    <text evidence="6">The sequence shown here is derived from an EMBL/GenBank/DDBJ whole genome shotgun (WGS) entry which is preliminary data.</text>
</comment>
<dbReference type="RefSeq" id="WP_187318274.1">
    <property type="nucleotide sequence ID" value="NZ_JACSCY010000002.1"/>
</dbReference>
<evidence type="ECO:0000259" key="5">
    <source>
        <dbReference type="PROSITE" id="PS01124"/>
    </source>
</evidence>
<dbReference type="InterPro" id="IPR009057">
    <property type="entry name" value="Homeodomain-like_sf"/>
</dbReference>
<dbReference type="PROSITE" id="PS00041">
    <property type="entry name" value="HTH_ARAC_FAMILY_1"/>
    <property type="match status" value="1"/>
</dbReference>
<evidence type="ECO:0000256" key="2">
    <source>
        <dbReference type="ARBA" id="ARBA00023125"/>
    </source>
</evidence>
<dbReference type="Pfam" id="PF12833">
    <property type="entry name" value="HTH_18"/>
    <property type="match status" value="1"/>
</dbReference>
<dbReference type="InterPro" id="IPR018060">
    <property type="entry name" value="HTH_AraC"/>
</dbReference>
<gene>
    <name evidence="6" type="ORF">H8B15_03495</name>
</gene>
<dbReference type="SUPFAM" id="SSF46689">
    <property type="entry name" value="Homeodomain-like"/>
    <property type="match status" value="1"/>
</dbReference>
<feature type="domain" description="HTH araC/xylS-type" evidence="5">
    <location>
        <begin position="333"/>
        <end position="437"/>
    </location>
</feature>
<feature type="transmembrane region" description="Helical" evidence="4">
    <location>
        <begin position="40"/>
        <end position="60"/>
    </location>
</feature>
<evidence type="ECO:0000256" key="4">
    <source>
        <dbReference type="SAM" id="Phobius"/>
    </source>
</evidence>
<keyword evidence="4" id="KW-0812">Transmembrane</keyword>
<evidence type="ECO:0000256" key="1">
    <source>
        <dbReference type="ARBA" id="ARBA00023015"/>
    </source>
</evidence>
<keyword evidence="3" id="KW-0804">Transcription</keyword>
<sequence>MPFIFNAYSALLLPFFVQGLVVSVVLLTRGRQHGTPADSWLAVLLLLSTARVAQWMLGFAGWYDAHNAFSTFMFYFPFNNWLTVGPVLYFYFRSLTNQDFRFRRADGWHFVPALLYLGWCLLLFLHDIVWQHLALGLLLPEHFGTKGTWLTWLDTVRVTTWAELLGYASVAGYALLTLRDYRAYRQYLNNNFSDTERIRFVWLRNVVVAVPIAVGMACGFAVVNAAIATLSYYQAWYDYLFTGILLYYLSIAGLLTHHRLTAPLHFQPDPTLPEIAGDTAPIPTPAQTPTVATSDMAQVPGALAHGTAVTLPPTESQPPVLAEATPELQRWTERLLLHMRAAQPYLAPELTLAELAAQLRTNTSWLSKVINTGCGQNFNDFVNEYRVQEAEQRLQDARFRHYTLLAVALESGFNSKSTFNRVFRKLRGLTPSEAAGRNL</sequence>
<keyword evidence="4" id="KW-1133">Transmembrane helix</keyword>
<feature type="transmembrane region" description="Helical" evidence="4">
    <location>
        <begin position="72"/>
        <end position="92"/>
    </location>
</feature>
<protein>
    <submittedName>
        <fullName evidence="6">Helix-turn-helix transcriptional regulator</fullName>
    </submittedName>
</protein>
<feature type="transmembrane region" description="Helical" evidence="4">
    <location>
        <begin position="239"/>
        <end position="256"/>
    </location>
</feature>
<dbReference type="SMART" id="SM00342">
    <property type="entry name" value="HTH_ARAC"/>
    <property type="match status" value="1"/>
</dbReference>
<keyword evidence="1" id="KW-0805">Transcription regulation</keyword>
<dbReference type="EMBL" id="JACSCY010000002">
    <property type="protein sequence ID" value="MBC6609970.1"/>
    <property type="molecule type" value="Genomic_DNA"/>
</dbReference>
<dbReference type="Proteomes" id="UP000622017">
    <property type="component" value="Unassembled WGS sequence"/>
</dbReference>
<reference evidence="6 7" key="1">
    <citation type="submission" date="2020-08" db="EMBL/GenBank/DDBJ databases">
        <title>Hymenobacter sp.</title>
        <authorList>
            <person name="Kim M.K."/>
        </authorList>
    </citation>
    <scope>NUCLEOTIDE SEQUENCE [LARGE SCALE GENOMIC DNA]</scope>
    <source>
        <strain evidence="6 7">BT507</strain>
    </source>
</reference>
<keyword evidence="7" id="KW-1185">Reference proteome</keyword>